<feature type="signal peptide" evidence="1">
    <location>
        <begin position="1"/>
        <end position="20"/>
    </location>
</feature>
<accession>A0A2M3ZRQ0</accession>
<reference evidence="2" key="1">
    <citation type="submission" date="2018-01" db="EMBL/GenBank/DDBJ databases">
        <title>An insight into the sialome of Amazonian anophelines.</title>
        <authorList>
            <person name="Ribeiro J.M."/>
            <person name="Scarpassa V."/>
            <person name="Calvo E."/>
        </authorList>
    </citation>
    <scope>NUCLEOTIDE SEQUENCE</scope>
    <source>
        <tissue evidence="2">Salivary glands</tissue>
    </source>
</reference>
<keyword evidence="1" id="KW-0732">Signal</keyword>
<name>A0A2M3ZRQ0_9DIPT</name>
<organism evidence="2">
    <name type="scientific">Anopheles braziliensis</name>
    <dbReference type="NCBI Taxonomy" id="58242"/>
    <lineage>
        <taxon>Eukaryota</taxon>
        <taxon>Metazoa</taxon>
        <taxon>Ecdysozoa</taxon>
        <taxon>Arthropoda</taxon>
        <taxon>Hexapoda</taxon>
        <taxon>Insecta</taxon>
        <taxon>Pterygota</taxon>
        <taxon>Neoptera</taxon>
        <taxon>Endopterygota</taxon>
        <taxon>Diptera</taxon>
        <taxon>Nematocera</taxon>
        <taxon>Culicoidea</taxon>
        <taxon>Culicidae</taxon>
        <taxon>Anophelinae</taxon>
        <taxon>Anopheles</taxon>
    </lineage>
</organism>
<sequence length="134" mass="14392">MKAAVLLLLVPAFAAFGASGVRSSGRISPIERNLTIAYVPPAVTSDGGYSMRSGSSRISTRLSHVASWLDSCERRTLLVMSSILRLVMNASCSTVVSAFADRFNSSSFFNRPIVTGSFSKALFDKNSSLRFSSL</sequence>
<feature type="chain" id="PRO_5014805025" evidence="1">
    <location>
        <begin position="21"/>
        <end position="134"/>
    </location>
</feature>
<proteinExistence type="predicted"/>
<dbReference type="AlphaFoldDB" id="A0A2M3ZRQ0"/>
<protein>
    <submittedName>
        <fullName evidence="2">Putative secreted peptide</fullName>
    </submittedName>
</protein>
<evidence type="ECO:0000313" key="2">
    <source>
        <dbReference type="EMBL" id="MBW31048.1"/>
    </source>
</evidence>
<evidence type="ECO:0000256" key="1">
    <source>
        <dbReference type="SAM" id="SignalP"/>
    </source>
</evidence>
<dbReference type="EMBL" id="GGFM01010297">
    <property type="protein sequence ID" value="MBW31048.1"/>
    <property type="molecule type" value="Transcribed_RNA"/>
</dbReference>